<dbReference type="InterPro" id="IPR041657">
    <property type="entry name" value="HTH_17"/>
</dbReference>
<evidence type="ECO:0000259" key="1">
    <source>
        <dbReference type="Pfam" id="PF12728"/>
    </source>
</evidence>
<evidence type="ECO:0000313" key="3">
    <source>
        <dbReference type="Proteomes" id="UP000321720"/>
    </source>
</evidence>
<evidence type="ECO:0000313" key="2">
    <source>
        <dbReference type="EMBL" id="GEL95439.1"/>
    </source>
</evidence>
<feature type="domain" description="Helix-turn-helix" evidence="1">
    <location>
        <begin position="13"/>
        <end position="61"/>
    </location>
</feature>
<dbReference type="NCBIfam" id="TIGR01764">
    <property type="entry name" value="excise"/>
    <property type="match status" value="1"/>
</dbReference>
<keyword evidence="3" id="KW-1185">Reference proteome</keyword>
<dbReference type="Proteomes" id="UP000321720">
    <property type="component" value="Unassembled WGS sequence"/>
</dbReference>
<gene>
    <name evidence="2" type="ORF">CCO02nite_20970</name>
</gene>
<proteinExistence type="predicted"/>
<sequence length="76" mass="8279">MDSNLMPVTGPTMTLSELAAYLSVSNQALYDLRSKGRGPRGFRVGRELRFRVSEIEAWIARLEAADGTRHPSGGGT</sequence>
<dbReference type="InterPro" id="IPR010093">
    <property type="entry name" value="SinI_DNA-bd"/>
</dbReference>
<dbReference type="RefSeq" id="WP_146843087.1">
    <property type="nucleotide sequence ID" value="NZ_BJWG01000009.1"/>
</dbReference>
<accession>A0A511JCE4</accession>
<dbReference type="OrthoDB" id="194758at2"/>
<organism evidence="2 3">
    <name type="scientific">Cellulomonas composti</name>
    <dbReference type="NCBI Taxonomy" id="266130"/>
    <lineage>
        <taxon>Bacteria</taxon>
        <taxon>Bacillati</taxon>
        <taxon>Actinomycetota</taxon>
        <taxon>Actinomycetes</taxon>
        <taxon>Micrococcales</taxon>
        <taxon>Cellulomonadaceae</taxon>
        <taxon>Cellulomonas</taxon>
    </lineage>
</organism>
<dbReference type="SUPFAM" id="SSF46955">
    <property type="entry name" value="Putative DNA-binding domain"/>
    <property type="match status" value="1"/>
</dbReference>
<comment type="caution">
    <text evidence="2">The sequence shown here is derived from an EMBL/GenBank/DDBJ whole genome shotgun (WGS) entry which is preliminary data.</text>
</comment>
<dbReference type="GO" id="GO:0003677">
    <property type="term" value="F:DNA binding"/>
    <property type="evidence" value="ECO:0007669"/>
    <property type="project" value="InterPro"/>
</dbReference>
<dbReference type="EMBL" id="BJWG01000009">
    <property type="protein sequence ID" value="GEL95439.1"/>
    <property type="molecule type" value="Genomic_DNA"/>
</dbReference>
<dbReference type="AlphaFoldDB" id="A0A511JCE4"/>
<dbReference type="Pfam" id="PF12728">
    <property type="entry name" value="HTH_17"/>
    <property type="match status" value="1"/>
</dbReference>
<protein>
    <recommendedName>
        <fullName evidence="1">Helix-turn-helix domain-containing protein</fullName>
    </recommendedName>
</protein>
<reference evidence="2 3" key="1">
    <citation type="submission" date="2019-07" db="EMBL/GenBank/DDBJ databases">
        <title>Whole genome shotgun sequence of Cellulomonas composti NBRC 100758.</title>
        <authorList>
            <person name="Hosoyama A."/>
            <person name="Uohara A."/>
            <person name="Ohji S."/>
            <person name="Ichikawa N."/>
        </authorList>
    </citation>
    <scope>NUCLEOTIDE SEQUENCE [LARGE SCALE GENOMIC DNA]</scope>
    <source>
        <strain evidence="2 3">NBRC 100758</strain>
    </source>
</reference>
<dbReference type="InterPro" id="IPR009061">
    <property type="entry name" value="DNA-bd_dom_put_sf"/>
</dbReference>
<name>A0A511JCE4_9CELL</name>